<dbReference type="HAMAP" id="MF_00223">
    <property type="entry name" value="FolE"/>
    <property type="match status" value="1"/>
</dbReference>
<keyword evidence="5" id="KW-0479">Metal-binding</keyword>
<dbReference type="InterPro" id="IPR001474">
    <property type="entry name" value="GTP_CycHdrlase_I"/>
</dbReference>
<keyword evidence="8" id="KW-1185">Reference proteome</keyword>
<dbReference type="PROSITE" id="PS00860">
    <property type="entry name" value="GTP_CYCLOHYDROL_1_2"/>
    <property type="match status" value="1"/>
</dbReference>
<evidence type="ECO:0000256" key="4">
    <source>
        <dbReference type="ARBA" id="ARBA00022801"/>
    </source>
</evidence>
<dbReference type="PROSITE" id="PS00859">
    <property type="entry name" value="GTP_CYCLOHYDROL_1_1"/>
    <property type="match status" value="1"/>
</dbReference>
<dbReference type="Proteomes" id="UP000199135">
    <property type="component" value="Unassembled WGS sequence"/>
</dbReference>
<dbReference type="InterPro" id="IPR043133">
    <property type="entry name" value="GTP-CH-I_C/QueF"/>
</dbReference>
<dbReference type="InterPro" id="IPR020602">
    <property type="entry name" value="GTP_CycHdrlase_I_dom"/>
</dbReference>
<dbReference type="RefSeq" id="WP_078686848.1">
    <property type="nucleotide sequence ID" value="NZ_FNWT01000006.1"/>
</dbReference>
<dbReference type="NCBIfam" id="NF006826">
    <property type="entry name" value="PRK09347.1-3"/>
    <property type="match status" value="1"/>
</dbReference>
<dbReference type="InterPro" id="IPR043134">
    <property type="entry name" value="GTP-CH-I_N"/>
</dbReference>
<dbReference type="NCBIfam" id="TIGR00063">
    <property type="entry name" value="folE"/>
    <property type="match status" value="1"/>
</dbReference>
<dbReference type="PANTHER" id="PTHR11109:SF7">
    <property type="entry name" value="GTP CYCLOHYDROLASE 1"/>
    <property type="match status" value="1"/>
</dbReference>
<evidence type="ECO:0000256" key="2">
    <source>
        <dbReference type="ARBA" id="ARBA00005080"/>
    </source>
</evidence>
<feature type="binding site" evidence="5">
    <location>
        <position position="157"/>
    </location>
    <ligand>
        <name>Zn(2+)</name>
        <dbReference type="ChEBI" id="CHEBI:29105"/>
    </ligand>
</feature>
<keyword evidence="5" id="KW-0862">Zinc</keyword>
<evidence type="ECO:0000313" key="7">
    <source>
        <dbReference type="EMBL" id="SEH59223.1"/>
    </source>
</evidence>
<comment type="subunit">
    <text evidence="5">Homopolymer.</text>
</comment>
<evidence type="ECO:0000256" key="3">
    <source>
        <dbReference type="ARBA" id="ARBA00022563"/>
    </source>
</evidence>
<gene>
    <name evidence="5" type="primary">folE</name>
    <name evidence="7" type="ORF">SAMN05216447_106106</name>
</gene>
<keyword evidence="3 5" id="KW-0554">One-carbon metabolism</keyword>
<dbReference type="SUPFAM" id="SSF55620">
    <property type="entry name" value="Tetrahydrobiopterin biosynthesis enzymes-like"/>
    <property type="match status" value="1"/>
</dbReference>
<evidence type="ECO:0000256" key="5">
    <source>
        <dbReference type="HAMAP-Rule" id="MF_00223"/>
    </source>
</evidence>
<evidence type="ECO:0000313" key="8">
    <source>
        <dbReference type="Proteomes" id="UP000199135"/>
    </source>
</evidence>
<dbReference type="NCBIfam" id="NF006825">
    <property type="entry name" value="PRK09347.1-2"/>
    <property type="match status" value="1"/>
</dbReference>
<dbReference type="Gene3D" id="1.10.286.10">
    <property type="match status" value="1"/>
</dbReference>
<dbReference type="InterPro" id="IPR018234">
    <property type="entry name" value="GTP_CycHdrlase_I_CS"/>
</dbReference>
<dbReference type="EC" id="3.5.4.16" evidence="5"/>
<protein>
    <recommendedName>
        <fullName evidence="5">GTP cyclohydrolase 1</fullName>
        <ecNumber evidence="5">3.5.4.16</ecNumber>
    </recommendedName>
    <alternativeName>
        <fullName evidence="5">GTP cyclohydrolase I</fullName>
        <shortName evidence="5">GTP-CH-I</shortName>
    </alternativeName>
</protein>
<evidence type="ECO:0000259" key="6">
    <source>
        <dbReference type="Pfam" id="PF01227"/>
    </source>
</evidence>
<sequence length="194" mass="21746">MDNQLSYNALDKKRVEAAVREFLLAIGEDPDREGLRGTPDRVARACEEIFGGMQEDPGVYLRKQFHEGENEEMVIVRDIPFSSMCEHHLLPFVGKAHVCYIPRKGRITGLSKIARCVNGYAKRPQLQERLTSQIADAMMRELEPLGVLVVMQAEHTCMTMRGVRSAGALTVTSAVRGCFDNLKTREEALRLLGV</sequence>
<feature type="binding site" evidence="5">
    <location>
        <position position="88"/>
    </location>
    <ligand>
        <name>Zn(2+)</name>
        <dbReference type="ChEBI" id="CHEBI:29105"/>
    </ligand>
</feature>
<evidence type="ECO:0000256" key="1">
    <source>
        <dbReference type="ARBA" id="ARBA00001052"/>
    </source>
</evidence>
<proteinExistence type="inferred from homology"/>
<keyword evidence="5" id="KW-0547">Nucleotide-binding</keyword>
<comment type="pathway">
    <text evidence="2 5">Cofactor biosynthesis; 7,8-dihydroneopterin triphosphate biosynthesis; 7,8-dihydroneopterin triphosphate from GTP: step 1/1.</text>
</comment>
<organism evidence="7 8">
    <name type="scientific">Parafannyhessea umbonata</name>
    <dbReference type="NCBI Taxonomy" id="604330"/>
    <lineage>
        <taxon>Bacteria</taxon>
        <taxon>Bacillati</taxon>
        <taxon>Actinomycetota</taxon>
        <taxon>Coriobacteriia</taxon>
        <taxon>Coriobacteriales</taxon>
        <taxon>Atopobiaceae</taxon>
        <taxon>Parafannyhessea</taxon>
    </lineage>
</organism>
<reference evidence="7 8" key="1">
    <citation type="submission" date="2016-10" db="EMBL/GenBank/DDBJ databases">
        <authorList>
            <person name="Varghese N."/>
            <person name="Submissions S."/>
        </authorList>
    </citation>
    <scope>NUCLEOTIDE SEQUENCE [LARGE SCALE GENOMIC DNA]</scope>
    <source>
        <strain evidence="7 8">WCP15</strain>
    </source>
</reference>
<comment type="caution">
    <text evidence="7">The sequence shown here is derived from an EMBL/GenBank/DDBJ whole genome shotgun (WGS) entry which is preliminary data.</text>
</comment>
<dbReference type="Pfam" id="PF01227">
    <property type="entry name" value="GTP_cyclohydroI"/>
    <property type="match status" value="1"/>
</dbReference>
<keyword evidence="4 5" id="KW-0378">Hydrolase</keyword>
<feature type="binding site" evidence="5">
    <location>
        <position position="85"/>
    </location>
    <ligand>
        <name>Zn(2+)</name>
        <dbReference type="ChEBI" id="CHEBI:29105"/>
    </ligand>
</feature>
<dbReference type="EMBL" id="FNWT01000006">
    <property type="protein sequence ID" value="SEH59223.1"/>
    <property type="molecule type" value="Genomic_DNA"/>
</dbReference>
<name>A0A1H6JHJ5_9ACTN</name>
<comment type="catalytic activity">
    <reaction evidence="1 5">
        <text>GTP + H2O = 7,8-dihydroneopterin 3'-triphosphate + formate + H(+)</text>
        <dbReference type="Rhea" id="RHEA:17473"/>
        <dbReference type="ChEBI" id="CHEBI:15377"/>
        <dbReference type="ChEBI" id="CHEBI:15378"/>
        <dbReference type="ChEBI" id="CHEBI:15740"/>
        <dbReference type="ChEBI" id="CHEBI:37565"/>
        <dbReference type="ChEBI" id="CHEBI:58462"/>
        <dbReference type="EC" id="3.5.4.16"/>
    </reaction>
</comment>
<accession>A0A1H6JHJ5</accession>
<keyword evidence="5" id="KW-0342">GTP-binding</keyword>
<dbReference type="PANTHER" id="PTHR11109">
    <property type="entry name" value="GTP CYCLOHYDROLASE I"/>
    <property type="match status" value="1"/>
</dbReference>
<dbReference type="Gene3D" id="3.30.1130.10">
    <property type="match status" value="1"/>
</dbReference>
<comment type="similarity">
    <text evidence="5">Belongs to the GTP cyclohydrolase I family.</text>
</comment>
<feature type="domain" description="GTP cyclohydrolase I" evidence="6">
    <location>
        <begin position="16"/>
        <end position="191"/>
    </location>
</feature>